<evidence type="ECO:0000313" key="5">
    <source>
        <dbReference type="EMBL" id="MFC4028863.1"/>
    </source>
</evidence>
<dbReference type="InterPro" id="IPR018764">
    <property type="entry name" value="RskA_C"/>
</dbReference>
<gene>
    <name evidence="4" type="ORF">ACFOS1_11275</name>
    <name evidence="5" type="ORF">ACFOS1_15690</name>
</gene>
<organism evidence="4 6">
    <name type="scientific">Zunongwangia endophytica</name>
    <dbReference type="NCBI Taxonomy" id="1808945"/>
    <lineage>
        <taxon>Bacteria</taxon>
        <taxon>Pseudomonadati</taxon>
        <taxon>Bacteroidota</taxon>
        <taxon>Flavobacteriia</taxon>
        <taxon>Flavobacteriales</taxon>
        <taxon>Flavobacteriaceae</taxon>
        <taxon>Zunongwangia</taxon>
    </lineage>
</organism>
<evidence type="ECO:0000313" key="6">
    <source>
        <dbReference type="Proteomes" id="UP001595793"/>
    </source>
</evidence>
<evidence type="ECO:0000313" key="4">
    <source>
        <dbReference type="EMBL" id="MFC4027988.1"/>
    </source>
</evidence>
<reference evidence="4" key="3">
    <citation type="submission" date="2024-09" db="EMBL/GenBank/DDBJ databases">
        <authorList>
            <person name="Sun Q."/>
            <person name="Mori K."/>
        </authorList>
    </citation>
    <scope>NUCLEOTIDE SEQUENCE</scope>
    <source>
        <strain evidence="4">CECT 9128</strain>
    </source>
</reference>
<dbReference type="RefSeq" id="WP_290231486.1">
    <property type="nucleotide sequence ID" value="NZ_JAUFPZ010000002.1"/>
</dbReference>
<feature type="transmembrane region" description="Helical" evidence="2">
    <location>
        <begin position="92"/>
        <end position="112"/>
    </location>
</feature>
<keyword evidence="2" id="KW-0812">Transmembrane</keyword>
<sequence length="268" mass="29851">MAEIEEYISSGILELYVYGALSDKESREVTAVLREYPEVEKEVEEIEDALQKLAAGIAPYNPEALLSTLKSKLSSRTPVRQLSPESSQRTRWVSYIGWAASLVFLIGLFFLFQQNSELRRSLTEAETKNSIIEQQIADIRDEAENTKQILAAIRDNNISRIPLQGQEGFSEAYATVYWNDIDDTAYIDAKGLPEPPRGQVYQVWSLTMQPLTPTSLGLLDDFAGDENKIFSLENANQSEAFGITLEPEGGSETPTMDQLYVLGTVAAP</sequence>
<dbReference type="PANTHER" id="PTHR37461">
    <property type="entry name" value="ANTI-SIGMA-K FACTOR RSKA"/>
    <property type="match status" value="1"/>
</dbReference>
<keyword evidence="1" id="KW-0175">Coiled coil</keyword>
<dbReference type="EMBL" id="JBHSAS010000006">
    <property type="protein sequence ID" value="MFC4027988.1"/>
    <property type="molecule type" value="Genomic_DNA"/>
</dbReference>
<reference evidence="4" key="1">
    <citation type="journal article" date="2014" name="Int. J. Syst. Evol. Microbiol.">
        <title>Complete genome of a new Firmicutes species belonging to the dominant human colonic microbiota ('Ruminococcus bicirculans') reveals two chromosomes and a selective capacity to utilize plant glucans.</title>
        <authorList>
            <consortium name="NISC Comparative Sequencing Program"/>
            <person name="Wegmann U."/>
            <person name="Louis P."/>
            <person name="Goesmann A."/>
            <person name="Henrissat B."/>
            <person name="Duncan S.H."/>
            <person name="Flint H.J."/>
        </authorList>
    </citation>
    <scope>NUCLEOTIDE SEQUENCE</scope>
    <source>
        <strain evidence="4">CECT 9128</strain>
    </source>
</reference>
<name>A0ABV8HAJ7_9FLAO</name>
<dbReference type="InterPro" id="IPR051474">
    <property type="entry name" value="Anti-sigma-K/W_factor"/>
</dbReference>
<keyword evidence="6" id="KW-1185">Reference proteome</keyword>
<protein>
    <submittedName>
        <fullName evidence="4">Anti-sigma factor</fullName>
    </submittedName>
</protein>
<dbReference type="EMBL" id="JBHSAS010000011">
    <property type="protein sequence ID" value="MFC4028863.1"/>
    <property type="molecule type" value="Genomic_DNA"/>
</dbReference>
<evidence type="ECO:0000259" key="3">
    <source>
        <dbReference type="Pfam" id="PF10099"/>
    </source>
</evidence>
<feature type="coiled-coil region" evidence="1">
    <location>
        <begin position="29"/>
        <end position="56"/>
    </location>
</feature>
<keyword evidence="2" id="KW-0472">Membrane</keyword>
<dbReference type="Pfam" id="PF10099">
    <property type="entry name" value="RskA_C"/>
    <property type="match status" value="1"/>
</dbReference>
<dbReference type="PANTHER" id="PTHR37461:SF1">
    <property type="entry name" value="ANTI-SIGMA-K FACTOR RSKA"/>
    <property type="match status" value="1"/>
</dbReference>
<accession>A0ABV8HAJ7</accession>
<evidence type="ECO:0000256" key="1">
    <source>
        <dbReference type="SAM" id="Coils"/>
    </source>
</evidence>
<comment type="caution">
    <text evidence="4">The sequence shown here is derived from an EMBL/GenBank/DDBJ whole genome shotgun (WGS) entry which is preliminary data.</text>
</comment>
<proteinExistence type="predicted"/>
<keyword evidence="2" id="KW-1133">Transmembrane helix</keyword>
<dbReference type="Proteomes" id="UP001595793">
    <property type="component" value="Unassembled WGS sequence"/>
</dbReference>
<evidence type="ECO:0000256" key="2">
    <source>
        <dbReference type="SAM" id="Phobius"/>
    </source>
</evidence>
<reference evidence="6" key="2">
    <citation type="journal article" date="2019" name="Int. J. Syst. Evol. Microbiol.">
        <title>The Global Catalogue of Microorganisms (GCM) 10K type strain sequencing project: providing services to taxonomists for standard genome sequencing and annotation.</title>
        <authorList>
            <consortium name="The Broad Institute Genomics Platform"/>
            <consortium name="The Broad Institute Genome Sequencing Center for Infectious Disease"/>
            <person name="Wu L."/>
            <person name="Ma J."/>
        </authorList>
    </citation>
    <scope>NUCLEOTIDE SEQUENCE [LARGE SCALE GENOMIC DNA]</scope>
    <source>
        <strain evidence="6">CECT 9128</strain>
    </source>
</reference>
<feature type="coiled-coil region" evidence="1">
    <location>
        <begin position="115"/>
        <end position="156"/>
    </location>
</feature>
<feature type="domain" description="Anti-sigma K factor RskA C-terminal" evidence="3">
    <location>
        <begin position="99"/>
        <end position="255"/>
    </location>
</feature>